<evidence type="ECO:0000313" key="1">
    <source>
        <dbReference type="EMBL" id="KAJ1079797.1"/>
    </source>
</evidence>
<dbReference type="Proteomes" id="UP001066276">
    <property type="component" value="Chromosome 12"/>
</dbReference>
<protein>
    <recommendedName>
        <fullName evidence="3">Peptidase A2 domain-containing protein</fullName>
    </recommendedName>
</protein>
<feature type="non-terminal residue" evidence="1">
    <location>
        <position position="1"/>
    </location>
</feature>
<sequence>CDSDRILLVQASGTGKGRMTRLNRIFTIADKEVELMVDSGSLYTIIPKSLWIELWHNISLLPKDINPRGYQGVDIDVVGYFTS</sequence>
<feature type="non-terminal residue" evidence="1">
    <location>
        <position position="83"/>
    </location>
</feature>
<dbReference type="InterPro" id="IPR021109">
    <property type="entry name" value="Peptidase_aspartic_dom_sf"/>
</dbReference>
<dbReference type="SUPFAM" id="SSF50630">
    <property type="entry name" value="Acid proteases"/>
    <property type="match status" value="1"/>
</dbReference>
<evidence type="ECO:0008006" key="3">
    <source>
        <dbReference type="Google" id="ProtNLM"/>
    </source>
</evidence>
<gene>
    <name evidence="1" type="ORF">NDU88_000032</name>
</gene>
<organism evidence="1 2">
    <name type="scientific">Pleurodeles waltl</name>
    <name type="common">Iberian ribbed newt</name>
    <dbReference type="NCBI Taxonomy" id="8319"/>
    <lineage>
        <taxon>Eukaryota</taxon>
        <taxon>Metazoa</taxon>
        <taxon>Chordata</taxon>
        <taxon>Craniata</taxon>
        <taxon>Vertebrata</taxon>
        <taxon>Euteleostomi</taxon>
        <taxon>Amphibia</taxon>
        <taxon>Batrachia</taxon>
        <taxon>Caudata</taxon>
        <taxon>Salamandroidea</taxon>
        <taxon>Salamandridae</taxon>
        <taxon>Pleurodelinae</taxon>
        <taxon>Pleurodeles</taxon>
    </lineage>
</organism>
<dbReference type="EMBL" id="JANPWB010000016">
    <property type="protein sequence ID" value="KAJ1079797.1"/>
    <property type="molecule type" value="Genomic_DNA"/>
</dbReference>
<reference evidence="1" key="1">
    <citation type="journal article" date="2022" name="bioRxiv">
        <title>Sequencing and chromosome-scale assembly of the giantPleurodeles waltlgenome.</title>
        <authorList>
            <person name="Brown T."/>
            <person name="Elewa A."/>
            <person name="Iarovenko S."/>
            <person name="Subramanian E."/>
            <person name="Araus A.J."/>
            <person name="Petzold A."/>
            <person name="Susuki M."/>
            <person name="Suzuki K.-i.T."/>
            <person name="Hayashi T."/>
            <person name="Toyoda A."/>
            <person name="Oliveira C."/>
            <person name="Osipova E."/>
            <person name="Leigh N.D."/>
            <person name="Simon A."/>
            <person name="Yun M.H."/>
        </authorList>
    </citation>
    <scope>NUCLEOTIDE SEQUENCE</scope>
    <source>
        <strain evidence="1">20211129_DDA</strain>
        <tissue evidence="1">Liver</tissue>
    </source>
</reference>
<accession>A0AAV7KM02</accession>
<dbReference type="AlphaFoldDB" id="A0AAV7KM02"/>
<comment type="caution">
    <text evidence="1">The sequence shown here is derived from an EMBL/GenBank/DDBJ whole genome shotgun (WGS) entry which is preliminary data.</text>
</comment>
<keyword evidence="2" id="KW-1185">Reference proteome</keyword>
<proteinExistence type="predicted"/>
<evidence type="ECO:0000313" key="2">
    <source>
        <dbReference type="Proteomes" id="UP001066276"/>
    </source>
</evidence>
<name>A0AAV7KM02_PLEWA</name>